<comment type="caution">
    <text evidence="4">The sequence shown here is derived from an EMBL/GenBank/DDBJ whole genome shotgun (WGS) entry which is preliminary data.</text>
</comment>
<dbReference type="PANTHER" id="PTHR43308:SF1">
    <property type="entry name" value="OUTER MEMBRANE PROTEIN ALPHA"/>
    <property type="match status" value="1"/>
</dbReference>
<keyword evidence="5" id="KW-1185">Reference proteome</keyword>
<dbReference type="AlphaFoldDB" id="A0A926ZGM7"/>
<organism evidence="4 5">
    <name type="scientific">Aerosakkonema funiforme FACHB-1375</name>
    <dbReference type="NCBI Taxonomy" id="2949571"/>
    <lineage>
        <taxon>Bacteria</taxon>
        <taxon>Bacillati</taxon>
        <taxon>Cyanobacteriota</taxon>
        <taxon>Cyanophyceae</taxon>
        <taxon>Oscillatoriophycideae</taxon>
        <taxon>Aerosakkonematales</taxon>
        <taxon>Aerosakkonemataceae</taxon>
        <taxon>Aerosakkonema</taxon>
    </lineage>
</organism>
<evidence type="ECO:0000313" key="4">
    <source>
        <dbReference type="EMBL" id="MBD2179976.1"/>
    </source>
</evidence>
<proteinExistence type="inferred from homology"/>
<dbReference type="GO" id="GO:0008643">
    <property type="term" value="P:carbohydrate transport"/>
    <property type="evidence" value="ECO:0007669"/>
    <property type="project" value="InterPro"/>
</dbReference>
<dbReference type="RefSeq" id="WP_190461711.1">
    <property type="nucleotide sequence ID" value="NZ_JACJPW010000004.1"/>
</dbReference>
<dbReference type="InterPro" id="IPR038673">
    <property type="entry name" value="OprB_sf"/>
</dbReference>
<protein>
    <submittedName>
        <fullName evidence="4">Carbohydrate porin</fullName>
    </submittedName>
</protein>
<dbReference type="GO" id="GO:0016020">
    <property type="term" value="C:membrane"/>
    <property type="evidence" value="ECO:0007669"/>
    <property type="project" value="InterPro"/>
</dbReference>
<feature type="signal peptide" evidence="2">
    <location>
        <begin position="1"/>
        <end position="30"/>
    </location>
</feature>
<dbReference type="PROSITE" id="PS51272">
    <property type="entry name" value="SLH"/>
    <property type="match status" value="1"/>
</dbReference>
<name>A0A926ZGM7_9CYAN</name>
<feature type="chain" id="PRO_5038160561" evidence="2">
    <location>
        <begin position="31"/>
        <end position="530"/>
    </location>
</feature>
<keyword evidence="2" id="KW-0732">Signal</keyword>
<dbReference type="PANTHER" id="PTHR43308">
    <property type="entry name" value="OUTER MEMBRANE PROTEIN ALPHA-RELATED"/>
    <property type="match status" value="1"/>
</dbReference>
<reference evidence="4" key="1">
    <citation type="journal article" date="2015" name="ISME J.">
        <title>Draft Genome Sequence of Streptomyces incarnatus NRRL8089, which Produces the Nucleoside Antibiotic Sinefungin.</title>
        <authorList>
            <person name="Oshima K."/>
            <person name="Hattori M."/>
            <person name="Shimizu H."/>
            <person name="Fukuda K."/>
            <person name="Nemoto M."/>
            <person name="Inagaki K."/>
            <person name="Tamura T."/>
        </authorList>
    </citation>
    <scope>NUCLEOTIDE SEQUENCE</scope>
    <source>
        <strain evidence="4">FACHB-1375</strain>
    </source>
</reference>
<comment type="similarity">
    <text evidence="1 2">Belongs to the OprB family.</text>
</comment>
<dbReference type="Pfam" id="PF00395">
    <property type="entry name" value="SLH"/>
    <property type="match status" value="1"/>
</dbReference>
<reference evidence="4" key="2">
    <citation type="submission" date="2020-08" db="EMBL/GenBank/DDBJ databases">
        <authorList>
            <person name="Chen M."/>
            <person name="Teng W."/>
            <person name="Zhao L."/>
            <person name="Hu C."/>
            <person name="Zhou Y."/>
            <person name="Han B."/>
            <person name="Song L."/>
            <person name="Shu W."/>
        </authorList>
    </citation>
    <scope>NUCLEOTIDE SEQUENCE</scope>
    <source>
        <strain evidence="4">FACHB-1375</strain>
    </source>
</reference>
<evidence type="ECO:0000313" key="5">
    <source>
        <dbReference type="Proteomes" id="UP000641646"/>
    </source>
</evidence>
<sequence>MQLKYCSYRLLAFLLASPVLFLLTPSATLATPKDAFAQVTSVSQLSDVQPTDWAFQALQSLVERYGCIEGYPERTYRGNRAMTRYEFAAGLNACLDRIRELIGTGTTNLVTQEDLATLQRLQAEFTTELATLRGRVDTLEARTAQLEANQFSATTKLNAEIIVAVTDTFGDRVGGGGDRTNTIVANRGRLNLETSFTGRDLLRTRLEFGNFGNNIAEQTGTNMTRLNFDGNENNDVTIPHLLYITPITSNLSVTFGTVGIGYTDITNTLTPPTIASDSLGIPSKFGEYSPLYRRGGGGGAINWNISKDLILTLGYLVPDVNIPTPKNGLFNGSYHALAQLAYYRDWGAIGVAYSRSYAPGGEVDLSASTGSFLASGPFGDNIATSSDSVGIQGFYHFSPHFQVHGWGVYTRANAESSGMSNVSNGRGSADVLNVDRGANADVLYGAIGFSFPDVGGEGNLPGILVGLPPRVTSSDVRDEPDTSYHIEAFYRFQVNDNISITPGFWVVINPENDSYNDTQWVGLVRTSFNF</sequence>
<dbReference type="NCBIfam" id="NF033921">
    <property type="entry name" value="por_somb"/>
    <property type="match status" value="1"/>
</dbReference>
<dbReference type="InterPro" id="IPR007049">
    <property type="entry name" value="Carb-sel_porin_OprB"/>
</dbReference>
<dbReference type="EMBL" id="JACJPW010000004">
    <property type="protein sequence ID" value="MBD2179976.1"/>
    <property type="molecule type" value="Genomic_DNA"/>
</dbReference>
<feature type="domain" description="SLH" evidence="3">
    <location>
        <begin position="41"/>
        <end position="105"/>
    </location>
</feature>
<dbReference type="InterPro" id="IPR051465">
    <property type="entry name" value="Cell_Envelope_Struct_Comp"/>
</dbReference>
<dbReference type="Proteomes" id="UP000641646">
    <property type="component" value="Unassembled WGS sequence"/>
</dbReference>
<gene>
    <name evidence="4" type="ORF">H6G03_02420</name>
</gene>
<dbReference type="InterPro" id="IPR047684">
    <property type="entry name" value="Por_som-like"/>
</dbReference>
<dbReference type="Pfam" id="PF04966">
    <property type="entry name" value="OprB"/>
    <property type="match status" value="1"/>
</dbReference>
<evidence type="ECO:0000256" key="2">
    <source>
        <dbReference type="RuleBase" id="RU363072"/>
    </source>
</evidence>
<dbReference type="Gene3D" id="2.40.160.180">
    <property type="entry name" value="Carbohydrate-selective porin OprB"/>
    <property type="match status" value="1"/>
</dbReference>
<evidence type="ECO:0000259" key="3">
    <source>
        <dbReference type="PROSITE" id="PS51272"/>
    </source>
</evidence>
<evidence type="ECO:0000256" key="1">
    <source>
        <dbReference type="ARBA" id="ARBA00008769"/>
    </source>
</evidence>
<accession>A0A926ZGM7</accession>
<dbReference type="GO" id="GO:0015288">
    <property type="term" value="F:porin activity"/>
    <property type="evidence" value="ECO:0007669"/>
    <property type="project" value="InterPro"/>
</dbReference>
<dbReference type="InterPro" id="IPR001119">
    <property type="entry name" value="SLH_dom"/>
</dbReference>